<dbReference type="Proteomes" id="UP001049176">
    <property type="component" value="Chromosome 8"/>
</dbReference>
<comment type="caution">
    <text evidence="2">The sequence shown here is derived from an EMBL/GenBank/DDBJ whole genome shotgun (WGS) entry which is preliminary data.</text>
</comment>
<organism evidence="2 3">
    <name type="scientific">Marasmius oreades</name>
    <name type="common">fairy-ring Marasmius</name>
    <dbReference type="NCBI Taxonomy" id="181124"/>
    <lineage>
        <taxon>Eukaryota</taxon>
        <taxon>Fungi</taxon>
        <taxon>Dikarya</taxon>
        <taxon>Basidiomycota</taxon>
        <taxon>Agaricomycotina</taxon>
        <taxon>Agaricomycetes</taxon>
        <taxon>Agaricomycetidae</taxon>
        <taxon>Agaricales</taxon>
        <taxon>Marasmiineae</taxon>
        <taxon>Marasmiaceae</taxon>
        <taxon>Marasmius</taxon>
    </lineage>
</organism>
<proteinExistence type="predicted"/>
<evidence type="ECO:0000313" key="2">
    <source>
        <dbReference type="EMBL" id="KAG7088163.1"/>
    </source>
</evidence>
<reference evidence="2" key="1">
    <citation type="journal article" date="2021" name="Genome Biol. Evol.">
        <title>The assembled and annotated genome of the fairy-ring fungus Marasmius oreades.</title>
        <authorList>
            <person name="Hiltunen M."/>
            <person name="Ament-Velasquez S.L."/>
            <person name="Johannesson H."/>
        </authorList>
    </citation>
    <scope>NUCLEOTIDE SEQUENCE</scope>
    <source>
        <strain evidence="2">03SP1</strain>
    </source>
</reference>
<dbReference type="KEGG" id="more:E1B28_012185"/>
<accession>A0A9P7RRP2</accession>
<name>A0A9P7RRP2_9AGAR</name>
<dbReference type="EMBL" id="CM032188">
    <property type="protein sequence ID" value="KAG7088163.1"/>
    <property type="molecule type" value="Genomic_DNA"/>
</dbReference>
<protein>
    <submittedName>
        <fullName evidence="2">Uncharacterized protein</fullName>
    </submittedName>
</protein>
<dbReference type="RefSeq" id="XP_043004634.1">
    <property type="nucleotide sequence ID" value="XM_043157267.1"/>
</dbReference>
<evidence type="ECO:0000313" key="3">
    <source>
        <dbReference type="Proteomes" id="UP001049176"/>
    </source>
</evidence>
<dbReference type="AlphaFoldDB" id="A0A9P7RRP2"/>
<keyword evidence="3" id="KW-1185">Reference proteome</keyword>
<dbReference type="OrthoDB" id="3252135at2759"/>
<evidence type="ECO:0000256" key="1">
    <source>
        <dbReference type="SAM" id="MobiDB-lite"/>
    </source>
</evidence>
<sequence length="408" mass="44716">MTIMTRPPETLPTYSVSSPPPSYSCDPAVGEQLIQRTPRALGRPTGTFKKLSGGVKVVLTEQEDDAETPIYSRHYPINGAIALEHRETITEVKAKVVGQMRLLIPGVNSREVTLVEQHQILWSSNSASGSSSMCPGTLPFSLTLPSTFEDKGASYPLPPTFNLSCLGSSGLTAVCKYSLEIKVVKGHSRGIGHWMKTKKISIPLKHLPRSRPPRPISAECDLFSDLKVSPEEWHQTLTTIPSRSPETIPPVNAHVFIPSTKVFAYGETIPFHIQLTGPVCSLRDLSDSSGKVPNLRVNLLRQASLNIDGPKAWRNNVIADSKLWPIPPPVGSITNAACLREDSLDWQGELEIPKTLSAPGFHAGDLHVKDFILLTVIPADRKSKLQYHQSHIAIKIVTDSWREAPDSS</sequence>
<gene>
    <name evidence="2" type="ORF">E1B28_012185</name>
</gene>
<dbReference type="GeneID" id="66081260"/>
<feature type="region of interest" description="Disordered" evidence="1">
    <location>
        <begin position="1"/>
        <end position="22"/>
    </location>
</feature>
<feature type="compositionally biased region" description="Low complexity" evidence="1">
    <location>
        <begin position="12"/>
        <end position="22"/>
    </location>
</feature>